<dbReference type="OrthoDB" id="9804920at2"/>
<feature type="signal peptide" evidence="1">
    <location>
        <begin position="1"/>
        <end position="30"/>
    </location>
</feature>
<protein>
    <submittedName>
        <fullName evidence="2">Peptidase M19</fullName>
    </submittedName>
</protein>
<dbReference type="AlphaFoldDB" id="A0A5C8KXS6"/>
<dbReference type="SUPFAM" id="SSF51556">
    <property type="entry name" value="Metallo-dependent hydrolases"/>
    <property type="match status" value="1"/>
</dbReference>
<name>A0A5C8KXS6_9GAMM</name>
<sequence length="377" mass="41179">MNDTRSDRRRLLKGLGAAAATALVPAWARAGGASPSTPTDALVIDALASPLGQRRERGALIGNEELAQLMASGLAALHLSAGPVGREEGAWDATREALERWRREVQARPRHLLHVQGPGDMRRARDTGRVGLVLGMQDAVALEGDATRLDVLRGAGLRVVQLTYNGRNRVGDGCLVEDDRGLSGFGREVLARAEDQRLLVDLSHSSERTCLDALQAARRPLAITHTGCMALARNPRNKTDAELRALAERGGVVGIYFMPFLREEGQPHAVDVIRHVEHAIDVCGEDHVGIGTDGQVGAIDVDEEYRRRFAETIRMRREAGISAPGEREDVFIFVPDLNAPSRYRMLARMLARRGHSGQRIDKVLGMNMLRVMEQALA</sequence>
<dbReference type="PROSITE" id="PS51318">
    <property type="entry name" value="TAT"/>
    <property type="match status" value="1"/>
</dbReference>
<feature type="chain" id="PRO_5023111352" evidence="1">
    <location>
        <begin position="31"/>
        <end position="377"/>
    </location>
</feature>
<dbReference type="InterPro" id="IPR006311">
    <property type="entry name" value="TAT_signal"/>
</dbReference>
<dbReference type="GO" id="GO:0006508">
    <property type="term" value="P:proteolysis"/>
    <property type="evidence" value="ECO:0007669"/>
    <property type="project" value="InterPro"/>
</dbReference>
<dbReference type="RefSeq" id="WP_147890794.1">
    <property type="nucleotide sequence ID" value="NZ_VRTS01000002.1"/>
</dbReference>
<dbReference type="Proteomes" id="UP000321248">
    <property type="component" value="Unassembled WGS sequence"/>
</dbReference>
<comment type="caution">
    <text evidence="2">The sequence shown here is derived from an EMBL/GenBank/DDBJ whole genome shotgun (WGS) entry which is preliminary data.</text>
</comment>
<evidence type="ECO:0000313" key="2">
    <source>
        <dbReference type="EMBL" id="TXK64874.1"/>
    </source>
</evidence>
<dbReference type="Gene3D" id="3.20.20.140">
    <property type="entry name" value="Metal-dependent hydrolases"/>
    <property type="match status" value="1"/>
</dbReference>
<proteinExistence type="predicted"/>
<dbReference type="PANTHER" id="PTHR10443">
    <property type="entry name" value="MICROSOMAL DIPEPTIDASE"/>
    <property type="match status" value="1"/>
</dbReference>
<keyword evidence="1" id="KW-0732">Signal</keyword>
<organism evidence="2 3">
    <name type="scientific">Alkalisalibacterium limincola</name>
    <dbReference type="NCBI Taxonomy" id="2699169"/>
    <lineage>
        <taxon>Bacteria</taxon>
        <taxon>Pseudomonadati</taxon>
        <taxon>Pseudomonadota</taxon>
        <taxon>Gammaproteobacteria</taxon>
        <taxon>Lysobacterales</taxon>
        <taxon>Lysobacteraceae</taxon>
        <taxon>Alkalisalibacterium</taxon>
    </lineage>
</organism>
<dbReference type="InterPro" id="IPR008257">
    <property type="entry name" value="Pept_M19"/>
</dbReference>
<reference evidence="2 3" key="1">
    <citation type="submission" date="2019-08" db="EMBL/GenBank/DDBJ databases">
        <authorList>
            <person name="Karlyshev A.V."/>
        </authorList>
    </citation>
    <scope>NUCLEOTIDE SEQUENCE [LARGE SCALE GENOMIC DNA]</scope>
    <source>
        <strain evidence="2 3">Alg18-2.2</strain>
    </source>
</reference>
<dbReference type="PROSITE" id="PS51365">
    <property type="entry name" value="RENAL_DIPEPTIDASE_2"/>
    <property type="match status" value="1"/>
</dbReference>
<dbReference type="EMBL" id="VRTS01000002">
    <property type="protein sequence ID" value="TXK64874.1"/>
    <property type="molecule type" value="Genomic_DNA"/>
</dbReference>
<evidence type="ECO:0000256" key="1">
    <source>
        <dbReference type="SAM" id="SignalP"/>
    </source>
</evidence>
<evidence type="ECO:0000313" key="3">
    <source>
        <dbReference type="Proteomes" id="UP000321248"/>
    </source>
</evidence>
<dbReference type="InterPro" id="IPR032466">
    <property type="entry name" value="Metal_Hydrolase"/>
</dbReference>
<dbReference type="Pfam" id="PF01244">
    <property type="entry name" value="Peptidase_M19"/>
    <property type="match status" value="1"/>
</dbReference>
<keyword evidence="3" id="KW-1185">Reference proteome</keyword>
<dbReference type="PANTHER" id="PTHR10443:SF12">
    <property type="entry name" value="DIPEPTIDASE"/>
    <property type="match status" value="1"/>
</dbReference>
<dbReference type="GO" id="GO:0070573">
    <property type="term" value="F:metallodipeptidase activity"/>
    <property type="evidence" value="ECO:0007669"/>
    <property type="project" value="InterPro"/>
</dbReference>
<gene>
    <name evidence="2" type="ORF">FU658_03290</name>
</gene>
<accession>A0A5C8KXS6</accession>